<comment type="caution">
    <text evidence="2">The sequence shown here is derived from an EMBL/GenBank/DDBJ whole genome shotgun (WGS) entry which is preliminary data.</text>
</comment>
<feature type="signal peptide" evidence="1">
    <location>
        <begin position="1"/>
        <end position="30"/>
    </location>
</feature>
<sequence>MFNLIKTAMEKRFKFLFLLLCCLISSSAIAQQRLRDVSKQEAFSLVKDNFSGQDVDYYLCEDPVLKIEGENNFLDPSNLQSKKLQS</sequence>
<accession>A0A2M8M974</accession>
<keyword evidence="1" id="KW-0732">Signal</keyword>
<proteinExistence type="predicted"/>
<name>A0A2M8M974_PREIN</name>
<dbReference type="EMBL" id="PGGD01000001">
    <property type="protein sequence ID" value="PJF00765.1"/>
    <property type="molecule type" value="Genomic_DNA"/>
</dbReference>
<dbReference type="Proteomes" id="UP000228641">
    <property type="component" value="Unassembled WGS sequence"/>
</dbReference>
<evidence type="ECO:0000313" key="2">
    <source>
        <dbReference type="EMBL" id="PJF00765.1"/>
    </source>
</evidence>
<feature type="chain" id="PRO_5014753876" evidence="1">
    <location>
        <begin position="31"/>
        <end position="86"/>
    </location>
</feature>
<evidence type="ECO:0000313" key="3">
    <source>
        <dbReference type="Proteomes" id="UP000228641"/>
    </source>
</evidence>
<organism evidence="2 3">
    <name type="scientific">Prevotella intermedia</name>
    <dbReference type="NCBI Taxonomy" id="28131"/>
    <lineage>
        <taxon>Bacteria</taxon>
        <taxon>Pseudomonadati</taxon>
        <taxon>Bacteroidota</taxon>
        <taxon>Bacteroidia</taxon>
        <taxon>Bacteroidales</taxon>
        <taxon>Prevotellaceae</taxon>
        <taxon>Prevotella</taxon>
    </lineage>
</organism>
<gene>
    <name evidence="2" type="ORF">CUB97_05605</name>
</gene>
<dbReference type="AlphaFoldDB" id="A0A2M8M974"/>
<reference evidence="2 3" key="1">
    <citation type="submission" date="2017-11" db="EMBL/GenBank/DDBJ databases">
        <title>Genome sequencing of Prevotella intermedia KCOM 1779.</title>
        <authorList>
            <person name="Kook J.-K."/>
            <person name="Park S.-N."/>
            <person name="Lim Y.K."/>
        </authorList>
    </citation>
    <scope>NUCLEOTIDE SEQUENCE [LARGE SCALE GENOMIC DNA]</scope>
    <source>
        <strain evidence="2 3">KCOM 1779</strain>
    </source>
</reference>
<protein>
    <submittedName>
        <fullName evidence="2">Uncharacterized protein</fullName>
    </submittedName>
</protein>
<evidence type="ECO:0000256" key="1">
    <source>
        <dbReference type="SAM" id="SignalP"/>
    </source>
</evidence>